<proteinExistence type="predicted"/>
<feature type="region of interest" description="Disordered" evidence="1">
    <location>
        <begin position="1"/>
        <end position="23"/>
    </location>
</feature>
<protein>
    <submittedName>
        <fullName evidence="2">Uncharacterized protein</fullName>
    </submittedName>
</protein>
<evidence type="ECO:0000256" key="1">
    <source>
        <dbReference type="SAM" id="MobiDB-lite"/>
    </source>
</evidence>
<accession>A0A1F4VFR6</accession>
<evidence type="ECO:0000313" key="3">
    <source>
        <dbReference type="Proteomes" id="UP000179005"/>
    </source>
</evidence>
<dbReference type="AlphaFoldDB" id="A0A1F4VFR6"/>
<feature type="compositionally biased region" description="Basic and acidic residues" evidence="1">
    <location>
        <begin position="1"/>
        <end position="10"/>
    </location>
</feature>
<sequence length="338" mass="38653">MPESLPHQRPEPVVVGPGSPEKKQKVKETILGRFGEKHYDQLPEDKRKVVEALEYLPKRPIDQSAIEQSNNITNQLLSGAGLTPFDIPERNVHIIPEKLFLEMERDPKTNGTTFFDTQAIVLNADKLINPFQRSSTILHEIAHLKGFLKLQVEEASWSQRRTGLTIGAVGKKEKTLGYFKAFKGLDEAVVEEIVKRYLPRVLEGNPFLNEEYVWQISEEAQNVKTRVAAENGIDPAEIFWVSKDGKDFESFAYPSVRKTLYYLAETIQTDNPDRFPSQDEVIDQFIQAHFNGRILNLAHLVEGSFGKDSFRILSLMRGTESGSAYQVHDYLRKQRRLR</sequence>
<gene>
    <name evidence="2" type="ORF">A2797_02065</name>
</gene>
<evidence type="ECO:0000313" key="2">
    <source>
        <dbReference type="EMBL" id="OGC56122.1"/>
    </source>
</evidence>
<reference evidence="2 3" key="1">
    <citation type="journal article" date="2016" name="Nat. Commun.">
        <title>Thousands of microbial genomes shed light on interconnected biogeochemical processes in an aquifer system.</title>
        <authorList>
            <person name="Anantharaman K."/>
            <person name="Brown C.T."/>
            <person name="Hug L.A."/>
            <person name="Sharon I."/>
            <person name="Castelle C.J."/>
            <person name="Probst A.J."/>
            <person name="Thomas B.C."/>
            <person name="Singh A."/>
            <person name="Wilkins M.J."/>
            <person name="Karaoz U."/>
            <person name="Brodie E.L."/>
            <person name="Williams K.H."/>
            <person name="Hubbard S.S."/>
            <person name="Banfield J.F."/>
        </authorList>
    </citation>
    <scope>NUCLEOTIDE SEQUENCE [LARGE SCALE GENOMIC DNA]</scope>
</reference>
<comment type="caution">
    <text evidence="2">The sequence shown here is derived from an EMBL/GenBank/DDBJ whole genome shotgun (WGS) entry which is preliminary data.</text>
</comment>
<dbReference type="Proteomes" id="UP000179005">
    <property type="component" value="Unassembled WGS sequence"/>
</dbReference>
<dbReference type="EMBL" id="MEVC01000003">
    <property type="protein sequence ID" value="OGC56122.1"/>
    <property type="molecule type" value="Genomic_DNA"/>
</dbReference>
<organism evidence="2 3">
    <name type="scientific">candidate division WWE3 bacterium RIFCSPHIGHO2_01_FULL_48_15</name>
    <dbReference type="NCBI Taxonomy" id="1802619"/>
    <lineage>
        <taxon>Bacteria</taxon>
        <taxon>Katanobacteria</taxon>
    </lineage>
</organism>
<name>A0A1F4VFR6_UNCKA</name>
<dbReference type="STRING" id="1802619.A2797_02065"/>